<dbReference type="InterPro" id="IPR011990">
    <property type="entry name" value="TPR-like_helical_dom_sf"/>
</dbReference>
<dbReference type="GO" id="GO:0003723">
    <property type="term" value="F:RNA binding"/>
    <property type="evidence" value="ECO:0007669"/>
    <property type="project" value="InterPro"/>
</dbReference>
<dbReference type="PANTHER" id="PTHR47926">
    <property type="entry name" value="PENTATRICOPEPTIDE REPEAT-CONTAINING PROTEIN"/>
    <property type="match status" value="1"/>
</dbReference>
<dbReference type="AlphaFoldDB" id="A0AAV1XTI9"/>
<dbReference type="PANTHER" id="PTHR47926:SF354">
    <property type="entry name" value="REPEAT (PPR-LIKE) SUPERFAMILY PROTEIN, PUTATIVE-RELATED"/>
    <property type="match status" value="1"/>
</dbReference>
<gene>
    <name evidence="3" type="ORF">LLUT_LOCUS25402</name>
</gene>
<comment type="caution">
    <text evidence="3">The sequence shown here is derived from an EMBL/GenBank/DDBJ whole genome shotgun (WGS) entry which is preliminary data.</text>
</comment>
<dbReference type="GO" id="GO:0009451">
    <property type="term" value="P:RNA modification"/>
    <property type="evidence" value="ECO:0007669"/>
    <property type="project" value="InterPro"/>
</dbReference>
<keyword evidence="1" id="KW-0677">Repeat</keyword>
<keyword evidence="4" id="KW-1185">Reference proteome</keyword>
<proteinExistence type="predicted"/>
<dbReference type="PROSITE" id="PS51375">
    <property type="entry name" value="PPR"/>
    <property type="match status" value="4"/>
</dbReference>
<evidence type="ECO:0000313" key="3">
    <source>
        <dbReference type="EMBL" id="CAL0324342.1"/>
    </source>
</evidence>
<reference evidence="3 4" key="1">
    <citation type="submission" date="2024-03" db="EMBL/GenBank/DDBJ databases">
        <authorList>
            <person name="Martinez-Hernandez J."/>
        </authorList>
    </citation>
    <scope>NUCLEOTIDE SEQUENCE [LARGE SCALE GENOMIC DNA]</scope>
</reference>
<dbReference type="Pfam" id="PF13041">
    <property type="entry name" value="PPR_2"/>
    <property type="match status" value="1"/>
</dbReference>
<feature type="repeat" description="PPR" evidence="2">
    <location>
        <begin position="461"/>
        <end position="495"/>
    </location>
</feature>
<evidence type="ECO:0008006" key="5">
    <source>
        <dbReference type="Google" id="ProtNLM"/>
    </source>
</evidence>
<dbReference type="NCBIfam" id="TIGR00756">
    <property type="entry name" value="PPR"/>
    <property type="match status" value="3"/>
</dbReference>
<dbReference type="Proteomes" id="UP001497480">
    <property type="component" value="Unassembled WGS sequence"/>
</dbReference>
<dbReference type="InterPro" id="IPR046960">
    <property type="entry name" value="PPR_At4g14850-like_plant"/>
</dbReference>
<dbReference type="EMBL" id="CAXHTB010000018">
    <property type="protein sequence ID" value="CAL0324342.1"/>
    <property type="molecule type" value="Genomic_DNA"/>
</dbReference>
<sequence length="562" mass="63216">METSLSSLLHSHSFTTLHFKPHSPFLLQQPQPLSLSTSSFTKIPFSITIHQKAIPVNPSTPRKLYINAPFLSWDSNSTTHAQIRALGSELNECRFQSFVSSFAASNSILEGFKVHGVLIKNGFLPSSVVFNACLVEFYFKFGEIELARRVFDESCQRDVFMWGAMIGGFVRNRLPMDALEYVRLMVEDGMRLNSVLVTIILPVIGEFCARRIGKEVHAYVLKTRLDFGQAAIQSALVDMYCKCGEVGLGRRVLYSSMERSVGSWNAVMSGYASIGRLEQAIRSTIWMRKGFRPGVVAIATALPICAHSRALKQGKEIHAYALRHCFLPHVSIVSSLMVLYSKCGLIEYSLKLFDWVEERNVILWTAMIDSYVESGRMYEALGIIRSMQLTEHKPDTVTIARMLSVCGELKLEKLGKEIHGQVLKRDFTSVHYVSAELINMYGTCGVVEKAKLVFDAIPVKGSMIWTALIRAYGYKKLYQDAIDLLDQMVSNGCSPNTFTFQAVLSICDRAGLVEDAFRIFNLMSRYKIEASKEHCIIMIRLLTRYGKLDKALGFVEMISSLE</sequence>
<evidence type="ECO:0000313" key="4">
    <source>
        <dbReference type="Proteomes" id="UP001497480"/>
    </source>
</evidence>
<feature type="repeat" description="PPR" evidence="2">
    <location>
        <begin position="496"/>
        <end position="530"/>
    </location>
</feature>
<dbReference type="InterPro" id="IPR002885">
    <property type="entry name" value="PPR_rpt"/>
</dbReference>
<feature type="repeat" description="PPR" evidence="2">
    <location>
        <begin position="360"/>
        <end position="394"/>
    </location>
</feature>
<dbReference type="Gene3D" id="1.25.40.10">
    <property type="entry name" value="Tetratricopeptide repeat domain"/>
    <property type="match status" value="4"/>
</dbReference>
<accession>A0AAV1XTI9</accession>
<evidence type="ECO:0000256" key="1">
    <source>
        <dbReference type="ARBA" id="ARBA00022737"/>
    </source>
</evidence>
<evidence type="ECO:0000256" key="2">
    <source>
        <dbReference type="PROSITE-ProRule" id="PRU00708"/>
    </source>
</evidence>
<feature type="repeat" description="PPR" evidence="2">
    <location>
        <begin position="158"/>
        <end position="192"/>
    </location>
</feature>
<dbReference type="Pfam" id="PF01535">
    <property type="entry name" value="PPR"/>
    <property type="match status" value="3"/>
</dbReference>
<protein>
    <recommendedName>
        <fullName evidence="5">Pentatricopeptide repeat-containing protein</fullName>
    </recommendedName>
</protein>
<name>A0AAV1XTI9_LUPLU</name>
<organism evidence="3 4">
    <name type="scientific">Lupinus luteus</name>
    <name type="common">European yellow lupine</name>
    <dbReference type="NCBI Taxonomy" id="3873"/>
    <lineage>
        <taxon>Eukaryota</taxon>
        <taxon>Viridiplantae</taxon>
        <taxon>Streptophyta</taxon>
        <taxon>Embryophyta</taxon>
        <taxon>Tracheophyta</taxon>
        <taxon>Spermatophyta</taxon>
        <taxon>Magnoliopsida</taxon>
        <taxon>eudicotyledons</taxon>
        <taxon>Gunneridae</taxon>
        <taxon>Pentapetalae</taxon>
        <taxon>rosids</taxon>
        <taxon>fabids</taxon>
        <taxon>Fabales</taxon>
        <taxon>Fabaceae</taxon>
        <taxon>Papilionoideae</taxon>
        <taxon>50 kb inversion clade</taxon>
        <taxon>genistoids sensu lato</taxon>
        <taxon>core genistoids</taxon>
        <taxon>Genisteae</taxon>
        <taxon>Lupinus</taxon>
    </lineage>
</organism>